<evidence type="ECO:0000256" key="1">
    <source>
        <dbReference type="ARBA" id="ARBA00004138"/>
    </source>
</evidence>
<evidence type="ECO:0000256" key="4">
    <source>
        <dbReference type="SAM" id="Coils"/>
    </source>
</evidence>
<name>A0A8S3YMQ9_9EUPU</name>
<dbReference type="GO" id="GO:0036064">
    <property type="term" value="C:ciliary basal body"/>
    <property type="evidence" value="ECO:0007669"/>
    <property type="project" value="TreeGrafter"/>
</dbReference>
<feature type="non-terminal residue" evidence="6">
    <location>
        <position position="1"/>
    </location>
</feature>
<dbReference type="AlphaFoldDB" id="A0A8S3YMQ9"/>
<comment type="caution">
    <text evidence="6">The sequence shown here is derived from an EMBL/GenBank/DDBJ whole genome shotgun (WGS) entry which is preliminary data.</text>
</comment>
<organism evidence="6 7">
    <name type="scientific">Candidula unifasciata</name>
    <dbReference type="NCBI Taxonomy" id="100452"/>
    <lineage>
        <taxon>Eukaryota</taxon>
        <taxon>Metazoa</taxon>
        <taxon>Spiralia</taxon>
        <taxon>Lophotrochozoa</taxon>
        <taxon>Mollusca</taxon>
        <taxon>Gastropoda</taxon>
        <taxon>Heterobranchia</taxon>
        <taxon>Euthyneura</taxon>
        <taxon>Panpulmonata</taxon>
        <taxon>Eupulmonata</taxon>
        <taxon>Stylommatophora</taxon>
        <taxon>Helicina</taxon>
        <taxon>Helicoidea</taxon>
        <taxon>Geomitridae</taxon>
        <taxon>Candidula</taxon>
    </lineage>
</organism>
<dbReference type="GO" id="GO:0060271">
    <property type="term" value="P:cilium assembly"/>
    <property type="evidence" value="ECO:0007669"/>
    <property type="project" value="TreeGrafter"/>
</dbReference>
<dbReference type="InterPro" id="IPR051885">
    <property type="entry name" value="CC_CF"/>
</dbReference>
<keyword evidence="3" id="KW-0966">Cell projection</keyword>
<evidence type="ECO:0000313" key="7">
    <source>
        <dbReference type="Proteomes" id="UP000678393"/>
    </source>
</evidence>
<accession>A0A8S3YMQ9</accession>
<evidence type="ECO:0000313" key="6">
    <source>
        <dbReference type="EMBL" id="CAG5116775.1"/>
    </source>
</evidence>
<feature type="domain" description="CCDC113/CCDC96 coiled-coil" evidence="5">
    <location>
        <begin position="205"/>
        <end position="377"/>
    </location>
</feature>
<gene>
    <name evidence="6" type="ORF">CUNI_LOCUS2333</name>
</gene>
<dbReference type="EMBL" id="CAJHNH020000300">
    <property type="protein sequence ID" value="CAG5116775.1"/>
    <property type="molecule type" value="Genomic_DNA"/>
</dbReference>
<protein>
    <recommendedName>
        <fullName evidence="5">CCDC113/CCDC96 coiled-coil domain-containing protein</fullName>
    </recommendedName>
</protein>
<proteinExistence type="predicted"/>
<feature type="coiled-coil region" evidence="4">
    <location>
        <begin position="316"/>
        <end position="376"/>
    </location>
</feature>
<evidence type="ECO:0000256" key="2">
    <source>
        <dbReference type="ARBA" id="ARBA00023054"/>
    </source>
</evidence>
<evidence type="ECO:0000259" key="5">
    <source>
        <dbReference type="Pfam" id="PF13870"/>
    </source>
</evidence>
<reference evidence="6" key="1">
    <citation type="submission" date="2021-04" db="EMBL/GenBank/DDBJ databases">
        <authorList>
            <consortium name="Molecular Ecology Group"/>
        </authorList>
    </citation>
    <scope>NUCLEOTIDE SEQUENCE</scope>
</reference>
<dbReference type="OrthoDB" id="10254794at2759"/>
<dbReference type="PANTHER" id="PTHR15654">
    <property type="entry name" value="COILED-COIL DOMAIN-CONTAINING PROTEIN 113-RELATED"/>
    <property type="match status" value="1"/>
</dbReference>
<comment type="subcellular location">
    <subcellularLocation>
        <location evidence="1">Cell projection</location>
        <location evidence="1">Cilium</location>
    </subcellularLocation>
</comment>
<feature type="coiled-coil region" evidence="4">
    <location>
        <begin position="246"/>
        <end position="273"/>
    </location>
</feature>
<dbReference type="Pfam" id="PF13870">
    <property type="entry name" value="CCDC113_CCDC96_CC"/>
    <property type="match status" value="1"/>
</dbReference>
<evidence type="ECO:0000256" key="3">
    <source>
        <dbReference type="ARBA" id="ARBA00023273"/>
    </source>
</evidence>
<dbReference type="Proteomes" id="UP000678393">
    <property type="component" value="Unassembled WGS sequence"/>
</dbReference>
<dbReference type="InterPro" id="IPR025254">
    <property type="entry name" value="CCDC113/CCDC96_CC"/>
</dbReference>
<dbReference type="GO" id="GO:0005930">
    <property type="term" value="C:axoneme"/>
    <property type="evidence" value="ECO:0007669"/>
    <property type="project" value="TreeGrafter"/>
</dbReference>
<sequence>FYHKVLLMEMSRFKSGVVEADEILDIDEERLEVTSPGSLVISVDLEPAEEQDKLATDHDELTVSEERRMQKMELIEKYYDAVAKRNKLQSQNFTVQNKLFDYFRRKKSDEVVDPDKNVSEYEQRYLKLMAQMEDLRKLDSIKRDNYHVVIQETKERCMEKKSRADSERKHFIELKQNVALRAINSQTGQPLPATDIEQYVESELRKEQEVVQMRLENIRLKNSMKKNEQQIKLKEQVSEGLHLIDFEQLKIENQTYNEKIEERNEELLKFRKKITSTVQILTHLKEKLQFVQAENLVKSNDLKVIDATLAQSRDILSRTKQARDSLKIDNNKLRQKCGFLGNESLLRDFEEQKDENIELQSKLDQLKRKHSELTLHCNHVRQKVEQARHSLA</sequence>
<keyword evidence="7" id="KW-1185">Reference proteome</keyword>
<keyword evidence="2 4" id="KW-0175">Coiled coil</keyword>
<dbReference type="PANTHER" id="PTHR15654:SF1">
    <property type="entry name" value="COILED-COIL DOMAIN-CONTAINING PROTEIN 96"/>
    <property type="match status" value="1"/>
</dbReference>